<evidence type="ECO:0000256" key="3">
    <source>
        <dbReference type="ARBA" id="ARBA00022840"/>
    </source>
</evidence>
<dbReference type="STRING" id="4155.A0A022RVK3"/>
<dbReference type="InterPro" id="IPR018370">
    <property type="entry name" value="Chaperonin_Cpn60_CS"/>
</dbReference>
<dbReference type="CDD" id="cd03344">
    <property type="entry name" value="GroEL"/>
    <property type="match status" value="1"/>
</dbReference>
<dbReference type="Gene3D" id="1.10.560.10">
    <property type="entry name" value="GroEL-like equatorial domain"/>
    <property type="match status" value="1"/>
</dbReference>
<dbReference type="eggNOG" id="KOG0356">
    <property type="taxonomic scope" value="Eukaryota"/>
</dbReference>
<dbReference type="NCBIfam" id="NF000592">
    <property type="entry name" value="PRK00013.1"/>
    <property type="match status" value="1"/>
</dbReference>
<keyword evidence="4" id="KW-0143">Chaperone</keyword>
<dbReference type="SUPFAM" id="SSF54849">
    <property type="entry name" value="GroEL-intermediate domain like"/>
    <property type="match status" value="1"/>
</dbReference>
<dbReference type="GO" id="GO:0005524">
    <property type="term" value="F:ATP binding"/>
    <property type="evidence" value="ECO:0007669"/>
    <property type="project" value="UniProtKB-KW"/>
</dbReference>
<dbReference type="SUPFAM" id="SSF48592">
    <property type="entry name" value="GroEL equatorial domain-like"/>
    <property type="match status" value="1"/>
</dbReference>
<dbReference type="InterPro" id="IPR027410">
    <property type="entry name" value="TCP-1-like_intermed_sf"/>
</dbReference>
<dbReference type="FunFam" id="1.10.560.10:FF:000001">
    <property type="entry name" value="60 kDa chaperonin"/>
    <property type="match status" value="1"/>
</dbReference>
<dbReference type="PROSITE" id="PS00296">
    <property type="entry name" value="CHAPERONINS_CPN60"/>
    <property type="match status" value="1"/>
</dbReference>
<dbReference type="AlphaFoldDB" id="A0A022RVK3"/>
<dbReference type="InterPro" id="IPR001844">
    <property type="entry name" value="Cpn60/GroEL"/>
</dbReference>
<gene>
    <name evidence="8" type="ORF">MIMGU_mgv1a003536mg</name>
</gene>
<dbReference type="OMA" id="TDTDKME"/>
<dbReference type="Pfam" id="PF00118">
    <property type="entry name" value="Cpn60_TCP1"/>
    <property type="match status" value="1"/>
</dbReference>
<sequence>MYRFAANLASKARVARNSSQQIGGRLGGLRNYAAKDIRFGVEARALMLKGVEELADAVKVTMGPKGRNVVIEQSWGAPKVTKDGVTVAKSIEFKDKVKNIGASLVKQVANATNDAAGDGTTCATVLTRAIFAEGCKSVAAGMNAMDLRRGITMAVDAVVTNLKSRARMISTSEEIAQVGTISANGDREIGELIAKAMEKVGKEGVITIQDGKTLFNELEVVEGMKLDRGYISPYFITNQKNQKCELDDPLILIYEKKISSIASIVKVLELALKRQRPLLIIAEDVESDALATLILNKLRAGIKVCAVKAPGFGENRKSNMQDLAVLTGGQVITEELGMNLDDVELDMLGSCKKVTISKDDTVVLDGAGEKKSIEERCEQIRSTIELSTSDYDKEKLQERLAKLSGGVAVLKIGGASEAEVGEKKDRVTDALNATKAAVEEGIVPGGGVALLYAAKELDKLATANFDQKIGVQIIQNALKMPVYTIAANAGVEGAVVVGKLLESVDPDLGYDAAKGEYVDMVKAGIIDPLKVIRTALVDAASVSSLMTTTEAIVVEQPSSDKAGPPMGGGGMGGMGDMDY</sequence>
<evidence type="ECO:0000256" key="2">
    <source>
        <dbReference type="ARBA" id="ARBA00022741"/>
    </source>
</evidence>
<accession>A0A022RVK3</accession>
<dbReference type="GO" id="GO:0005739">
    <property type="term" value="C:mitochondrion"/>
    <property type="evidence" value="ECO:0000318"/>
    <property type="project" value="GO_Central"/>
</dbReference>
<proteinExistence type="inferred from homology"/>
<keyword evidence="2" id="KW-0547">Nucleotide-binding</keyword>
<dbReference type="Proteomes" id="UP000030748">
    <property type="component" value="Unassembled WGS sequence"/>
</dbReference>
<protein>
    <submittedName>
        <fullName evidence="8">Uncharacterized protein</fullName>
    </submittedName>
</protein>
<feature type="compositionally biased region" description="Gly residues" evidence="7">
    <location>
        <begin position="565"/>
        <end position="579"/>
    </location>
</feature>
<evidence type="ECO:0000256" key="1">
    <source>
        <dbReference type="ARBA" id="ARBA00006607"/>
    </source>
</evidence>
<dbReference type="InterPro" id="IPR027413">
    <property type="entry name" value="GROEL-like_equatorial_sf"/>
</dbReference>
<comment type="function">
    <text evidence="5">Implicated in mitochondrial protein import and macromolecular assembly. May facilitate the correct folding of imported proteins. May also prevent misfolding and promote the refolding and proper assembly of unfolded polypeptides generated under stress conditions in the mitochondrial matrix.</text>
</comment>
<keyword evidence="9" id="KW-1185">Reference proteome</keyword>
<evidence type="ECO:0000256" key="7">
    <source>
        <dbReference type="SAM" id="MobiDB-lite"/>
    </source>
</evidence>
<dbReference type="PhylomeDB" id="A0A022RVK3"/>
<evidence type="ECO:0000313" key="9">
    <source>
        <dbReference type="Proteomes" id="UP000030748"/>
    </source>
</evidence>
<dbReference type="OrthoDB" id="1733909at2759"/>
<evidence type="ECO:0000256" key="4">
    <source>
        <dbReference type="ARBA" id="ARBA00023186"/>
    </source>
</evidence>
<dbReference type="NCBIfam" id="NF009487">
    <property type="entry name" value="PRK12849.1"/>
    <property type="match status" value="1"/>
</dbReference>
<evidence type="ECO:0000256" key="5">
    <source>
        <dbReference type="ARBA" id="ARBA00025467"/>
    </source>
</evidence>
<dbReference type="GO" id="GO:0006457">
    <property type="term" value="P:protein folding"/>
    <property type="evidence" value="ECO:0000318"/>
    <property type="project" value="GO_Central"/>
</dbReference>
<dbReference type="HAMAP" id="MF_00600">
    <property type="entry name" value="CH60"/>
    <property type="match status" value="1"/>
</dbReference>
<dbReference type="PANTHER" id="PTHR45633">
    <property type="entry name" value="60 KDA HEAT SHOCK PROTEIN, MITOCHONDRIAL"/>
    <property type="match status" value="1"/>
</dbReference>
<dbReference type="InterPro" id="IPR002423">
    <property type="entry name" value="Cpn60/GroEL/TCP-1"/>
</dbReference>
<reference evidence="8 9" key="1">
    <citation type="journal article" date="2013" name="Proc. Natl. Acad. Sci. U.S.A.">
        <title>Fine-scale variation in meiotic recombination in Mimulus inferred from population shotgun sequencing.</title>
        <authorList>
            <person name="Hellsten U."/>
            <person name="Wright K.M."/>
            <person name="Jenkins J."/>
            <person name="Shu S."/>
            <person name="Yuan Y."/>
            <person name="Wessler S.R."/>
            <person name="Schmutz J."/>
            <person name="Willis J.H."/>
            <person name="Rokhsar D.S."/>
        </authorList>
    </citation>
    <scope>NUCLEOTIDE SEQUENCE [LARGE SCALE GENOMIC DNA]</scope>
    <source>
        <strain evidence="9">cv. DUN x IM62</strain>
    </source>
</reference>
<feature type="region of interest" description="Disordered" evidence="7">
    <location>
        <begin position="557"/>
        <end position="579"/>
    </location>
</feature>
<dbReference type="NCBIfam" id="NF009488">
    <property type="entry name" value="PRK12850.1"/>
    <property type="match status" value="1"/>
</dbReference>
<dbReference type="NCBIfam" id="NF009489">
    <property type="entry name" value="PRK12851.1"/>
    <property type="match status" value="1"/>
</dbReference>
<keyword evidence="3" id="KW-0067">ATP-binding</keyword>
<dbReference type="KEGG" id="egt:105950361"/>
<name>A0A022RVK3_ERYGU</name>
<evidence type="ECO:0000256" key="6">
    <source>
        <dbReference type="RuleBase" id="RU000418"/>
    </source>
</evidence>
<dbReference type="GO" id="GO:0042026">
    <property type="term" value="P:protein refolding"/>
    <property type="evidence" value="ECO:0007669"/>
    <property type="project" value="InterPro"/>
</dbReference>
<dbReference type="PRINTS" id="PR00298">
    <property type="entry name" value="CHAPERONIN60"/>
</dbReference>
<dbReference type="SUPFAM" id="SSF52029">
    <property type="entry name" value="GroEL apical domain-like"/>
    <property type="match status" value="1"/>
</dbReference>
<dbReference type="GO" id="GO:0140662">
    <property type="term" value="F:ATP-dependent protein folding chaperone"/>
    <property type="evidence" value="ECO:0007669"/>
    <property type="project" value="InterPro"/>
</dbReference>
<dbReference type="FunFam" id="3.50.7.10:FF:000001">
    <property type="entry name" value="60 kDa chaperonin"/>
    <property type="match status" value="1"/>
</dbReference>
<dbReference type="EMBL" id="KI630234">
    <property type="protein sequence ID" value="EYU43803.1"/>
    <property type="molecule type" value="Genomic_DNA"/>
</dbReference>
<dbReference type="NCBIfam" id="TIGR02348">
    <property type="entry name" value="GroEL"/>
    <property type="match status" value="1"/>
</dbReference>
<organism evidence="8 9">
    <name type="scientific">Erythranthe guttata</name>
    <name type="common">Yellow monkey flower</name>
    <name type="synonym">Mimulus guttatus</name>
    <dbReference type="NCBI Taxonomy" id="4155"/>
    <lineage>
        <taxon>Eukaryota</taxon>
        <taxon>Viridiplantae</taxon>
        <taxon>Streptophyta</taxon>
        <taxon>Embryophyta</taxon>
        <taxon>Tracheophyta</taxon>
        <taxon>Spermatophyta</taxon>
        <taxon>Magnoliopsida</taxon>
        <taxon>eudicotyledons</taxon>
        <taxon>Gunneridae</taxon>
        <taxon>Pentapetalae</taxon>
        <taxon>asterids</taxon>
        <taxon>lamiids</taxon>
        <taxon>Lamiales</taxon>
        <taxon>Phrymaceae</taxon>
        <taxon>Erythranthe</taxon>
    </lineage>
</organism>
<comment type="similarity">
    <text evidence="1 6">Belongs to the chaperonin (HSP60) family.</text>
</comment>
<evidence type="ECO:0000313" key="8">
    <source>
        <dbReference type="EMBL" id="EYU43803.1"/>
    </source>
</evidence>
<dbReference type="InterPro" id="IPR027409">
    <property type="entry name" value="GroEL-like_apical_dom_sf"/>
</dbReference>
<dbReference type="Gene3D" id="3.30.260.10">
    <property type="entry name" value="TCP-1-like chaperonin intermediate domain"/>
    <property type="match status" value="1"/>
</dbReference>
<dbReference type="Gene3D" id="3.50.7.10">
    <property type="entry name" value="GroEL"/>
    <property type="match status" value="1"/>
</dbReference>